<protein>
    <submittedName>
        <fullName evidence="2">Uncharacterized protein</fullName>
    </submittedName>
</protein>
<dbReference type="EMBL" id="JAFCMP010000390">
    <property type="protein sequence ID" value="KAG5180453.1"/>
    <property type="molecule type" value="Genomic_DNA"/>
</dbReference>
<evidence type="ECO:0000256" key="1">
    <source>
        <dbReference type="SAM" id="MobiDB-lite"/>
    </source>
</evidence>
<feature type="region of interest" description="Disordered" evidence="1">
    <location>
        <begin position="1"/>
        <end position="97"/>
    </location>
</feature>
<comment type="caution">
    <text evidence="2">The sequence shown here is derived from an EMBL/GenBank/DDBJ whole genome shotgun (WGS) entry which is preliminary data.</text>
</comment>
<dbReference type="InterPro" id="IPR036397">
    <property type="entry name" value="RNaseH_sf"/>
</dbReference>
<dbReference type="Gene3D" id="3.30.420.10">
    <property type="entry name" value="Ribonuclease H-like superfamily/Ribonuclease H"/>
    <property type="match status" value="1"/>
</dbReference>
<evidence type="ECO:0000313" key="2">
    <source>
        <dbReference type="EMBL" id="KAG5180453.1"/>
    </source>
</evidence>
<gene>
    <name evidence="2" type="ORF">JKP88DRAFT_246794</name>
</gene>
<dbReference type="GO" id="GO:0003676">
    <property type="term" value="F:nucleic acid binding"/>
    <property type="evidence" value="ECO:0007669"/>
    <property type="project" value="InterPro"/>
</dbReference>
<feature type="compositionally biased region" description="Low complexity" evidence="1">
    <location>
        <begin position="61"/>
        <end position="81"/>
    </location>
</feature>
<dbReference type="AlphaFoldDB" id="A0A835Z1D9"/>
<sequence length="226" mass="24358">MPEAASKRQKLSSDAAGPEQEARSNSALQVCSNAPINLLIDGNMRGPRVRSGNPYLHRRPAGPASAASGANTRGRAPANPYAKPPPSKAAAEHSRRRLLSKKQLDSSLPVMQFQKQILVLSNMSDAEEAAAGLLAAQHAVVDFDLEWTAIRGAGRSAHLRQHAQARRLRLDKSWRCALAVKQLLHLREAGVGVDGDMLRLQRDYAVLRNGSGPAGALELSRMAAQR</sequence>
<evidence type="ECO:0000313" key="3">
    <source>
        <dbReference type="Proteomes" id="UP000664859"/>
    </source>
</evidence>
<dbReference type="Proteomes" id="UP000664859">
    <property type="component" value="Unassembled WGS sequence"/>
</dbReference>
<proteinExistence type="predicted"/>
<keyword evidence="3" id="KW-1185">Reference proteome</keyword>
<name>A0A835Z1D9_9STRA</name>
<feature type="compositionally biased region" description="Polar residues" evidence="1">
    <location>
        <begin position="23"/>
        <end position="35"/>
    </location>
</feature>
<accession>A0A835Z1D9</accession>
<organism evidence="2 3">
    <name type="scientific">Tribonema minus</name>
    <dbReference type="NCBI Taxonomy" id="303371"/>
    <lineage>
        <taxon>Eukaryota</taxon>
        <taxon>Sar</taxon>
        <taxon>Stramenopiles</taxon>
        <taxon>Ochrophyta</taxon>
        <taxon>PX clade</taxon>
        <taxon>Xanthophyceae</taxon>
        <taxon>Tribonematales</taxon>
        <taxon>Tribonemataceae</taxon>
        <taxon>Tribonema</taxon>
    </lineage>
</organism>
<reference evidence="2" key="1">
    <citation type="submission" date="2021-02" db="EMBL/GenBank/DDBJ databases">
        <title>First Annotated Genome of the Yellow-green Alga Tribonema minus.</title>
        <authorList>
            <person name="Mahan K.M."/>
        </authorList>
    </citation>
    <scope>NUCLEOTIDE SEQUENCE</scope>
    <source>
        <strain evidence="2">UTEX B ZZ1240</strain>
    </source>
</reference>